<organism evidence="4">
    <name type="scientific">Vecturithrix granuli</name>
    <dbReference type="NCBI Taxonomy" id="1499967"/>
    <lineage>
        <taxon>Bacteria</taxon>
        <taxon>Candidatus Moduliflexota</taxon>
        <taxon>Candidatus Vecturitrichia</taxon>
        <taxon>Candidatus Vecturitrichales</taxon>
        <taxon>Candidatus Vecturitrichaceae</taxon>
        <taxon>Candidatus Vecturithrix</taxon>
    </lineage>
</organism>
<dbReference type="InterPro" id="IPR037171">
    <property type="entry name" value="NagB/RpiA_transferase-like"/>
</dbReference>
<name>A0A081C470_VECG1</name>
<keyword evidence="2" id="KW-0804">Transcription</keyword>
<dbReference type="InterPro" id="IPR001034">
    <property type="entry name" value="DeoR_HTH"/>
</dbReference>
<dbReference type="Gene3D" id="3.40.50.1360">
    <property type="match status" value="1"/>
</dbReference>
<evidence type="ECO:0000313" key="5">
    <source>
        <dbReference type="Proteomes" id="UP000030661"/>
    </source>
</evidence>
<sequence length="276" mass="30772">MGWGYEKKEISKNVSYTLMTKTEQRVTKLLEMLRVHQRVDVKTTTKALEISEATARRLFAQLENDGDVIRVHGGVQLAPQLGHDYSFRISALHRSEEKTHIGTVVAGMVASHDRIFLDSGTTVLKLAEALSLRIQAGHLENLVVVTNSLTHIETLAKWCKVILIGGEIRIERRDVCGPIAEKTLTIFHVDKAFLGADAINLESGFMTTDERTATICELVIERADKVYVLADSEKFNKTSFLPYAPLNRIDTVFTDFGIAPEIVHTYTNAGAHIQIV</sequence>
<dbReference type="Pfam" id="PF08220">
    <property type="entry name" value="HTH_DeoR"/>
    <property type="match status" value="1"/>
</dbReference>
<dbReference type="EMBL" id="DF820470">
    <property type="protein sequence ID" value="GAK59375.1"/>
    <property type="molecule type" value="Genomic_DNA"/>
</dbReference>
<dbReference type="eggNOG" id="COG1349">
    <property type="taxonomic scope" value="Bacteria"/>
</dbReference>
<dbReference type="HOGENOM" id="CLU_060699_2_0_0"/>
<dbReference type="InterPro" id="IPR014036">
    <property type="entry name" value="DeoR-like_C"/>
</dbReference>
<dbReference type="GO" id="GO:0003700">
    <property type="term" value="F:DNA-binding transcription factor activity"/>
    <property type="evidence" value="ECO:0007669"/>
    <property type="project" value="InterPro"/>
</dbReference>
<keyword evidence="1" id="KW-0805">Transcription regulation</keyword>
<dbReference type="SUPFAM" id="SSF100950">
    <property type="entry name" value="NagB/RpiA/CoA transferase-like"/>
    <property type="match status" value="1"/>
</dbReference>
<dbReference type="SMART" id="SM00420">
    <property type="entry name" value="HTH_DEOR"/>
    <property type="match status" value="1"/>
</dbReference>
<dbReference type="InterPro" id="IPR050313">
    <property type="entry name" value="Carb_Metab_HTH_regulators"/>
</dbReference>
<dbReference type="InterPro" id="IPR036390">
    <property type="entry name" value="WH_DNA-bd_sf"/>
</dbReference>
<dbReference type="PANTHER" id="PTHR30363">
    <property type="entry name" value="HTH-TYPE TRANSCRIPTIONAL REGULATOR SRLR-RELATED"/>
    <property type="match status" value="1"/>
</dbReference>
<protein>
    <recommendedName>
        <fullName evidence="3">HTH deoR-type domain-containing protein</fullName>
    </recommendedName>
</protein>
<accession>A0A081C470</accession>
<evidence type="ECO:0000256" key="2">
    <source>
        <dbReference type="ARBA" id="ARBA00023163"/>
    </source>
</evidence>
<feature type="domain" description="HTH deoR-type" evidence="3">
    <location>
        <begin position="22"/>
        <end position="77"/>
    </location>
</feature>
<dbReference type="STRING" id="1499967.U27_06359"/>
<proteinExistence type="predicted"/>
<evidence type="ECO:0000256" key="1">
    <source>
        <dbReference type="ARBA" id="ARBA00023015"/>
    </source>
</evidence>
<keyword evidence="5" id="KW-1185">Reference proteome</keyword>
<gene>
    <name evidence="4" type="ORF">U27_06359</name>
</gene>
<dbReference type="PANTHER" id="PTHR30363:SF44">
    <property type="entry name" value="AGA OPERON TRANSCRIPTIONAL REPRESSOR-RELATED"/>
    <property type="match status" value="1"/>
</dbReference>
<evidence type="ECO:0000259" key="3">
    <source>
        <dbReference type="PROSITE" id="PS51000"/>
    </source>
</evidence>
<dbReference type="PROSITE" id="PS51000">
    <property type="entry name" value="HTH_DEOR_2"/>
    <property type="match status" value="1"/>
</dbReference>
<evidence type="ECO:0000313" key="4">
    <source>
        <dbReference type="EMBL" id="GAK59375.1"/>
    </source>
</evidence>
<dbReference type="Proteomes" id="UP000030661">
    <property type="component" value="Unassembled WGS sequence"/>
</dbReference>
<dbReference type="SMART" id="SM01134">
    <property type="entry name" value="DeoRC"/>
    <property type="match status" value="1"/>
</dbReference>
<reference evidence="4" key="1">
    <citation type="journal article" date="2015" name="PeerJ">
        <title>First genomic representation of candidate bacterial phylum KSB3 points to enhanced environmental sensing as a trigger of wastewater bulking.</title>
        <authorList>
            <person name="Sekiguchi Y."/>
            <person name="Ohashi A."/>
            <person name="Parks D.H."/>
            <person name="Yamauchi T."/>
            <person name="Tyson G.W."/>
            <person name="Hugenholtz P."/>
        </authorList>
    </citation>
    <scope>NUCLEOTIDE SEQUENCE [LARGE SCALE GENOMIC DNA]</scope>
</reference>
<dbReference type="AlphaFoldDB" id="A0A081C470"/>
<dbReference type="SUPFAM" id="SSF46785">
    <property type="entry name" value="Winged helix' DNA-binding domain"/>
    <property type="match status" value="1"/>
</dbReference>
<dbReference type="Pfam" id="PF00455">
    <property type="entry name" value="DeoRC"/>
    <property type="match status" value="1"/>
</dbReference>